<protein>
    <submittedName>
        <fullName evidence="1">Uncharacterized protein</fullName>
    </submittedName>
</protein>
<dbReference type="EMBL" id="JBBWWR010000018">
    <property type="protein sequence ID" value="KAK8943777.1"/>
    <property type="molecule type" value="Genomic_DNA"/>
</dbReference>
<comment type="caution">
    <text evidence="1">The sequence shown here is derived from an EMBL/GenBank/DDBJ whole genome shotgun (WGS) entry which is preliminary data.</text>
</comment>
<gene>
    <name evidence="1" type="ORF">KSP40_PGU018293</name>
</gene>
<sequence length="99" mass="11464">MLSIFSVFEDKRPVSRWECLISCALNKIQPTKVKYKSYSNPSSPSRYQLSNDTPYFEDALLQDSDSETDEEVHQLVEDSHDFCIVLIVTLLVRVLKIIH</sequence>
<accession>A0ABR2LKV4</accession>
<dbReference type="Proteomes" id="UP001412067">
    <property type="component" value="Unassembled WGS sequence"/>
</dbReference>
<evidence type="ECO:0000313" key="1">
    <source>
        <dbReference type="EMBL" id="KAK8943777.1"/>
    </source>
</evidence>
<evidence type="ECO:0000313" key="2">
    <source>
        <dbReference type="Proteomes" id="UP001412067"/>
    </source>
</evidence>
<name>A0ABR2LKV4_9ASPA</name>
<organism evidence="1 2">
    <name type="scientific">Platanthera guangdongensis</name>
    <dbReference type="NCBI Taxonomy" id="2320717"/>
    <lineage>
        <taxon>Eukaryota</taxon>
        <taxon>Viridiplantae</taxon>
        <taxon>Streptophyta</taxon>
        <taxon>Embryophyta</taxon>
        <taxon>Tracheophyta</taxon>
        <taxon>Spermatophyta</taxon>
        <taxon>Magnoliopsida</taxon>
        <taxon>Liliopsida</taxon>
        <taxon>Asparagales</taxon>
        <taxon>Orchidaceae</taxon>
        <taxon>Orchidoideae</taxon>
        <taxon>Orchideae</taxon>
        <taxon>Orchidinae</taxon>
        <taxon>Platanthera</taxon>
    </lineage>
</organism>
<keyword evidence="2" id="KW-1185">Reference proteome</keyword>
<reference evidence="1 2" key="1">
    <citation type="journal article" date="2022" name="Nat. Plants">
        <title>Genomes of leafy and leafless Platanthera orchids illuminate the evolution of mycoheterotrophy.</title>
        <authorList>
            <person name="Li M.H."/>
            <person name="Liu K.W."/>
            <person name="Li Z."/>
            <person name="Lu H.C."/>
            <person name="Ye Q.L."/>
            <person name="Zhang D."/>
            <person name="Wang J.Y."/>
            <person name="Li Y.F."/>
            <person name="Zhong Z.M."/>
            <person name="Liu X."/>
            <person name="Yu X."/>
            <person name="Liu D.K."/>
            <person name="Tu X.D."/>
            <person name="Liu B."/>
            <person name="Hao Y."/>
            <person name="Liao X.Y."/>
            <person name="Jiang Y.T."/>
            <person name="Sun W.H."/>
            <person name="Chen J."/>
            <person name="Chen Y.Q."/>
            <person name="Ai Y."/>
            <person name="Zhai J.W."/>
            <person name="Wu S.S."/>
            <person name="Zhou Z."/>
            <person name="Hsiao Y.Y."/>
            <person name="Wu W.L."/>
            <person name="Chen Y.Y."/>
            <person name="Lin Y.F."/>
            <person name="Hsu J.L."/>
            <person name="Li C.Y."/>
            <person name="Wang Z.W."/>
            <person name="Zhao X."/>
            <person name="Zhong W.Y."/>
            <person name="Ma X.K."/>
            <person name="Ma L."/>
            <person name="Huang J."/>
            <person name="Chen G.Z."/>
            <person name="Huang M.Z."/>
            <person name="Huang L."/>
            <person name="Peng D.H."/>
            <person name="Luo Y.B."/>
            <person name="Zou S.Q."/>
            <person name="Chen S.P."/>
            <person name="Lan S."/>
            <person name="Tsai W.C."/>
            <person name="Van de Peer Y."/>
            <person name="Liu Z.J."/>
        </authorList>
    </citation>
    <scope>NUCLEOTIDE SEQUENCE [LARGE SCALE GENOMIC DNA]</scope>
    <source>
        <strain evidence="1">Lor288</strain>
    </source>
</reference>
<proteinExistence type="predicted"/>